<accession>A0A834P7Q0</accession>
<name>A0A834P7Q0_VESPE</name>
<evidence type="ECO:0000256" key="1">
    <source>
        <dbReference type="SAM" id="MobiDB-lite"/>
    </source>
</evidence>
<feature type="region of interest" description="Disordered" evidence="1">
    <location>
        <begin position="1"/>
        <end position="27"/>
    </location>
</feature>
<dbReference type="EMBL" id="JACSDY010000003">
    <property type="protein sequence ID" value="KAF7431617.1"/>
    <property type="molecule type" value="Genomic_DNA"/>
</dbReference>
<feature type="compositionally biased region" description="Basic and acidic residues" evidence="1">
    <location>
        <begin position="1"/>
        <end position="13"/>
    </location>
</feature>
<organism evidence="2 3">
    <name type="scientific">Vespula pensylvanica</name>
    <name type="common">Western yellow jacket</name>
    <name type="synonym">Wasp</name>
    <dbReference type="NCBI Taxonomy" id="30213"/>
    <lineage>
        <taxon>Eukaryota</taxon>
        <taxon>Metazoa</taxon>
        <taxon>Ecdysozoa</taxon>
        <taxon>Arthropoda</taxon>
        <taxon>Hexapoda</taxon>
        <taxon>Insecta</taxon>
        <taxon>Pterygota</taxon>
        <taxon>Neoptera</taxon>
        <taxon>Endopterygota</taxon>
        <taxon>Hymenoptera</taxon>
        <taxon>Apocrita</taxon>
        <taxon>Aculeata</taxon>
        <taxon>Vespoidea</taxon>
        <taxon>Vespidae</taxon>
        <taxon>Vespinae</taxon>
        <taxon>Vespula</taxon>
    </lineage>
</organism>
<dbReference type="Proteomes" id="UP000600918">
    <property type="component" value="Unassembled WGS sequence"/>
</dbReference>
<keyword evidence="3" id="KW-1185">Reference proteome</keyword>
<evidence type="ECO:0000313" key="2">
    <source>
        <dbReference type="EMBL" id="KAF7431617.1"/>
    </source>
</evidence>
<protein>
    <submittedName>
        <fullName evidence="2">Uncharacterized protein</fullName>
    </submittedName>
</protein>
<sequence length="81" mass="9184">MRTPDSSDPRDSGRYQPPQNPAVDAEEKLSRITGALSYVKIKKEKKPCFPQFPNSYSPIDSLLLFNFLAYGSERMEINKSS</sequence>
<comment type="caution">
    <text evidence="2">The sequence shown here is derived from an EMBL/GenBank/DDBJ whole genome shotgun (WGS) entry which is preliminary data.</text>
</comment>
<dbReference type="AlphaFoldDB" id="A0A834P7Q0"/>
<gene>
    <name evidence="2" type="ORF">H0235_004541</name>
</gene>
<proteinExistence type="predicted"/>
<reference evidence="2" key="1">
    <citation type="journal article" date="2020" name="G3 (Bethesda)">
        <title>High-Quality Assemblies for Three Invasive Social Wasps from the &lt;i&gt;Vespula&lt;/i&gt; Genus.</title>
        <authorList>
            <person name="Harrop T.W.R."/>
            <person name="Guhlin J."/>
            <person name="McLaughlin G.M."/>
            <person name="Permina E."/>
            <person name="Stockwell P."/>
            <person name="Gilligan J."/>
            <person name="Le Lec M.F."/>
            <person name="Gruber M.A.M."/>
            <person name="Quinn O."/>
            <person name="Lovegrove M."/>
            <person name="Duncan E.J."/>
            <person name="Remnant E.J."/>
            <person name="Van Eeckhoven J."/>
            <person name="Graham B."/>
            <person name="Knapp R.A."/>
            <person name="Langford K.W."/>
            <person name="Kronenberg Z."/>
            <person name="Press M.O."/>
            <person name="Eacker S.M."/>
            <person name="Wilson-Rankin E.E."/>
            <person name="Purcell J."/>
            <person name="Lester P.J."/>
            <person name="Dearden P.K."/>
        </authorList>
    </citation>
    <scope>NUCLEOTIDE SEQUENCE</scope>
    <source>
        <strain evidence="2">Volc-1</strain>
    </source>
</reference>
<evidence type="ECO:0000313" key="3">
    <source>
        <dbReference type="Proteomes" id="UP000600918"/>
    </source>
</evidence>